<dbReference type="EMBL" id="JACCKX010000001">
    <property type="protein sequence ID" value="NZA03350.1"/>
    <property type="molecule type" value="Genomic_DNA"/>
</dbReference>
<feature type="signal peptide" evidence="2">
    <location>
        <begin position="1"/>
        <end position="23"/>
    </location>
</feature>
<sequence length="132" mass="14477">MHKFTPALILALAAGTFAGSSLALTSAEYSAARDRINADYKAAKAQCDKLKGNAEDICEEEAKGKRNIARAELEQQREPSDKNARAVELAKAKATYEVAEERCDDLRGEAEDRCEREARAAYDAAVERIRGK</sequence>
<comment type="caution">
    <text evidence="3">The sequence shown here is derived from an EMBL/GenBank/DDBJ whole genome shotgun (WGS) entry which is preliminary data.</text>
</comment>
<keyword evidence="2" id="KW-0732">Signal</keyword>
<accession>A0A853IZN9</accession>
<name>A0A853IZN9_9BURK</name>
<gene>
    <name evidence="3" type="ORF">H0I39_19535</name>
</gene>
<evidence type="ECO:0000256" key="2">
    <source>
        <dbReference type="SAM" id="SignalP"/>
    </source>
</evidence>
<evidence type="ECO:0000313" key="4">
    <source>
        <dbReference type="Proteomes" id="UP000589716"/>
    </source>
</evidence>
<organism evidence="3 4">
    <name type="scientific">Ottowia beijingensis</name>
    <dbReference type="NCBI Taxonomy" id="1207057"/>
    <lineage>
        <taxon>Bacteria</taxon>
        <taxon>Pseudomonadati</taxon>
        <taxon>Pseudomonadota</taxon>
        <taxon>Betaproteobacteria</taxon>
        <taxon>Burkholderiales</taxon>
        <taxon>Comamonadaceae</taxon>
        <taxon>Ottowia</taxon>
    </lineage>
</organism>
<evidence type="ECO:0008006" key="5">
    <source>
        <dbReference type="Google" id="ProtNLM"/>
    </source>
</evidence>
<dbReference type="Proteomes" id="UP000589716">
    <property type="component" value="Unassembled WGS sequence"/>
</dbReference>
<dbReference type="RefSeq" id="WP_180551584.1">
    <property type="nucleotide sequence ID" value="NZ_JACCKX010000001.1"/>
</dbReference>
<keyword evidence="1" id="KW-0175">Coiled coil</keyword>
<keyword evidence="4" id="KW-1185">Reference proteome</keyword>
<proteinExistence type="predicted"/>
<evidence type="ECO:0000313" key="3">
    <source>
        <dbReference type="EMBL" id="NZA03350.1"/>
    </source>
</evidence>
<dbReference type="AlphaFoldDB" id="A0A853IZN9"/>
<feature type="chain" id="PRO_5032893228" description="DUF1090 domain-containing protein" evidence="2">
    <location>
        <begin position="24"/>
        <end position="132"/>
    </location>
</feature>
<feature type="coiled-coil region" evidence="1">
    <location>
        <begin position="33"/>
        <end position="60"/>
    </location>
</feature>
<evidence type="ECO:0000256" key="1">
    <source>
        <dbReference type="SAM" id="Coils"/>
    </source>
</evidence>
<reference evidence="3 4" key="1">
    <citation type="submission" date="2020-07" db="EMBL/GenBank/DDBJ databases">
        <authorList>
            <person name="Maaloum M."/>
        </authorList>
    </citation>
    <scope>NUCLEOTIDE SEQUENCE [LARGE SCALE GENOMIC DNA]</scope>
    <source>
        <strain evidence="3 4">GCS-AN-3</strain>
    </source>
</reference>
<protein>
    <recommendedName>
        <fullName evidence="5">DUF1090 domain-containing protein</fullName>
    </recommendedName>
</protein>